<gene>
    <name evidence="1" type="ORF">A9O67_11390</name>
</gene>
<reference evidence="1 2" key="1">
    <citation type="submission" date="2016-06" db="EMBL/GenBank/DDBJ databases">
        <title>Genome sequence of Tepidimonas fonticaldi PL17.</title>
        <authorList>
            <person name="Pinnaka A.K."/>
        </authorList>
    </citation>
    <scope>NUCLEOTIDE SEQUENCE [LARGE SCALE GENOMIC DNA]</scope>
    <source>
        <strain evidence="1 2">PL17</strain>
    </source>
</reference>
<dbReference type="Proteomes" id="UP000091969">
    <property type="component" value="Unassembled WGS sequence"/>
</dbReference>
<dbReference type="EMBL" id="LZDH01000005">
    <property type="protein sequence ID" value="OBS31915.1"/>
    <property type="molecule type" value="Genomic_DNA"/>
</dbReference>
<proteinExistence type="predicted"/>
<name>A0A1A6DYR2_9BURK</name>
<dbReference type="STRING" id="1101373.A9O67_11390"/>
<evidence type="ECO:0000313" key="1">
    <source>
        <dbReference type="EMBL" id="OBS31915.1"/>
    </source>
</evidence>
<protein>
    <recommendedName>
        <fullName evidence="3">Lipid A biosynthesis lauroyl acyltransferase</fullName>
    </recommendedName>
</protein>
<sequence length="215" mass="23359">MSKVGRAGADRWVSVEGELPAKGAYLALTLHYGAGMWAHAAFARSHARSRWLYARPAASPDRWVRGLTAMRLQALEDAMGHPPLPTGGSAQQMLDWWRQGGGIMALYDAPPDGRRRCVALQTQTLGCVQVPRGLFGLAVAHGIPVYFYRCLLDDATGRRRVQILPPVVADDVEALTRMAAAWLDASLRADPAAWHFWAGVERLQSPPPPEDGGAA</sequence>
<evidence type="ECO:0008006" key="3">
    <source>
        <dbReference type="Google" id="ProtNLM"/>
    </source>
</evidence>
<comment type="caution">
    <text evidence="1">The sequence shown here is derived from an EMBL/GenBank/DDBJ whole genome shotgun (WGS) entry which is preliminary data.</text>
</comment>
<dbReference type="RefSeq" id="WP_068606499.1">
    <property type="nucleotide sequence ID" value="NZ_LZDH01000005.1"/>
</dbReference>
<keyword evidence="2" id="KW-1185">Reference proteome</keyword>
<organism evidence="1 2">
    <name type="scientific">Tepidimonas fonticaldi</name>
    <dbReference type="NCBI Taxonomy" id="1101373"/>
    <lineage>
        <taxon>Bacteria</taxon>
        <taxon>Pseudomonadati</taxon>
        <taxon>Pseudomonadota</taxon>
        <taxon>Betaproteobacteria</taxon>
        <taxon>Burkholderiales</taxon>
        <taxon>Tepidimonas</taxon>
    </lineage>
</organism>
<dbReference type="OrthoDB" id="5760471at2"/>
<evidence type="ECO:0000313" key="2">
    <source>
        <dbReference type="Proteomes" id="UP000091969"/>
    </source>
</evidence>
<accession>A0A1A6DYR2</accession>
<dbReference type="AlphaFoldDB" id="A0A1A6DYR2"/>